<dbReference type="Proteomes" id="UP001500653">
    <property type="component" value="Unassembled WGS sequence"/>
</dbReference>
<organism evidence="2 3">
    <name type="scientific">Prauserella halophila</name>
    <dbReference type="NCBI Taxonomy" id="185641"/>
    <lineage>
        <taxon>Bacteria</taxon>
        <taxon>Bacillati</taxon>
        <taxon>Actinomycetota</taxon>
        <taxon>Actinomycetes</taxon>
        <taxon>Pseudonocardiales</taxon>
        <taxon>Pseudonocardiaceae</taxon>
        <taxon>Prauserella</taxon>
    </lineage>
</organism>
<keyword evidence="3" id="KW-1185">Reference proteome</keyword>
<evidence type="ECO:0000313" key="3">
    <source>
        <dbReference type="Proteomes" id="UP001500653"/>
    </source>
</evidence>
<feature type="region of interest" description="Disordered" evidence="1">
    <location>
        <begin position="54"/>
        <end position="73"/>
    </location>
</feature>
<protein>
    <submittedName>
        <fullName evidence="2">Uncharacterized protein</fullName>
    </submittedName>
</protein>
<proteinExistence type="predicted"/>
<evidence type="ECO:0000256" key="1">
    <source>
        <dbReference type="SAM" id="MobiDB-lite"/>
    </source>
</evidence>
<accession>A0ABN1WHL8</accession>
<reference evidence="2 3" key="1">
    <citation type="journal article" date="2019" name="Int. J. Syst. Evol. Microbiol.">
        <title>The Global Catalogue of Microorganisms (GCM) 10K type strain sequencing project: providing services to taxonomists for standard genome sequencing and annotation.</title>
        <authorList>
            <consortium name="The Broad Institute Genomics Platform"/>
            <consortium name="The Broad Institute Genome Sequencing Center for Infectious Disease"/>
            <person name="Wu L."/>
            <person name="Ma J."/>
        </authorList>
    </citation>
    <scope>NUCLEOTIDE SEQUENCE [LARGE SCALE GENOMIC DNA]</scope>
    <source>
        <strain evidence="2 3">JCM 13023</strain>
    </source>
</reference>
<dbReference type="EMBL" id="BAAALN010000008">
    <property type="protein sequence ID" value="GAA1243689.1"/>
    <property type="molecule type" value="Genomic_DNA"/>
</dbReference>
<gene>
    <name evidence="2" type="ORF">GCM10009676_31740</name>
</gene>
<comment type="caution">
    <text evidence="2">The sequence shown here is derived from an EMBL/GenBank/DDBJ whole genome shotgun (WGS) entry which is preliminary data.</text>
</comment>
<sequence>MTVPEQLPDLVLRHVQYLRDLGHGYDRDVGIEYIVSQGDCTHVFHPATRHAVRAPHQANGVAGTPGTARIARP</sequence>
<name>A0ABN1WHL8_9PSEU</name>
<evidence type="ECO:0000313" key="2">
    <source>
        <dbReference type="EMBL" id="GAA1243689.1"/>
    </source>
</evidence>